<organism evidence="2 3">
    <name type="scientific">Oceanicola granulosus (strain ATCC BAA-861 / DSM 15982 / KCTC 12143 / HTCC2516)</name>
    <dbReference type="NCBI Taxonomy" id="314256"/>
    <lineage>
        <taxon>Bacteria</taxon>
        <taxon>Pseudomonadati</taxon>
        <taxon>Pseudomonadota</taxon>
        <taxon>Alphaproteobacteria</taxon>
        <taxon>Rhodobacterales</taxon>
        <taxon>Roseobacteraceae</taxon>
        <taxon>Oceanicola</taxon>
    </lineage>
</organism>
<accession>Q2CI31</accession>
<keyword evidence="3" id="KW-1185">Reference proteome</keyword>
<dbReference type="RefSeq" id="WP_007255148.1">
    <property type="nucleotide sequence ID" value="NZ_CH724107.1"/>
</dbReference>
<sequence>MRHTILPRLVALALALALPAPAAAQDISAALAADGLAATETRLAALTEPSPEERFALGGVRLLRSVERALQLRYRHGLSPELALVPVLRLPIPPNPAPEPFRPEAVEEMFTAIDADLAAAIETLAPIGDDTELGLVIDLADIWFDIDANGSRGWGEGLADVTFFYLGFGDATAITPPSVRFDTADAAWLAAYAHLLSAVSNIVLALSPTDAITEVTEATAGFAAINAETGEVAVWDEQVGTAVDLVAILLSAIEQQPDPAHSRAALAHLEAMIGHNRTFWTRVAQERDNDREWIPNKTQVSAMGLPFPPETGPAWLSVLDEGERALKGELLIPYWRLGPGAGLNLRRILTDPPEIDIIALIQGSALLPYVERGPLMRGSSLARFRTLGGGDAALYAVVLN</sequence>
<keyword evidence="1" id="KW-0732">Signal</keyword>
<feature type="chain" id="PRO_5004207530" evidence="1">
    <location>
        <begin position="25"/>
        <end position="400"/>
    </location>
</feature>
<proteinExistence type="predicted"/>
<protein>
    <submittedName>
        <fullName evidence="2">Uncharacterized protein</fullName>
    </submittedName>
</protein>
<name>Q2CI31_OCEGH</name>
<dbReference type="AlphaFoldDB" id="Q2CI31"/>
<dbReference type="HOGENOM" id="CLU_054377_0_0_5"/>
<evidence type="ECO:0000256" key="1">
    <source>
        <dbReference type="SAM" id="SignalP"/>
    </source>
</evidence>
<dbReference type="Proteomes" id="UP000003635">
    <property type="component" value="Unassembled WGS sequence"/>
</dbReference>
<dbReference type="OrthoDB" id="9815249at2"/>
<reference evidence="2 3" key="1">
    <citation type="journal article" date="2010" name="J. Bacteriol.">
        <title>Genome sequences of Oceanicola granulosus HTCC2516(T) and Oceanicola batsensis HTCC2597(TDelta).</title>
        <authorList>
            <person name="Thrash J.C."/>
            <person name="Cho J.C."/>
            <person name="Vergin K.L."/>
            <person name="Giovannoni S.J."/>
        </authorList>
    </citation>
    <scope>NUCLEOTIDE SEQUENCE [LARGE SCALE GENOMIC DNA]</scope>
    <source>
        <strain evidence="3">ATCC BAA-861 / DSM 15982 / KCTC 12143 / HTCC2516</strain>
    </source>
</reference>
<gene>
    <name evidence="2" type="ORF">OG2516_08117</name>
</gene>
<evidence type="ECO:0000313" key="2">
    <source>
        <dbReference type="EMBL" id="EAR52427.1"/>
    </source>
</evidence>
<dbReference type="EMBL" id="AAOT01000004">
    <property type="protein sequence ID" value="EAR52427.1"/>
    <property type="molecule type" value="Genomic_DNA"/>
</dbReference>
<feature type="signal peptide" evidence="1">
    <location>
        <begin position="1"/>
        <end position="24"/>
    </location>
</feature>
<evidence type="ECO:0000313" key="3">
    <source>
        <dbReference type="Proteomes" id="UP000003635"/>
    </source>
</evidence>
<dbReference type="eggNOG" id="ENOG5030I9V">
    <property type="taxonomic scope" value="Bacteria"/>
</dbReference>
<comment type="caution">
    <text evidence="2">The sequence shown here is derived from an EMBL/GenBank/DDBJ whole genome shotgun (WGS) entry which is preliminary data.</text>
</comment>